<reference evidence="4 5" key="1">
    <citation type="submission" date="2019-09" db="EMBL/GenBank/DDBJ databases">
        <title>A chromosome-level genome assembly of the Chinese tupelo Nyssa sinensis.</title>
        <authorList>
            <person name="Yang X."/>
            <person name="Kang M."/>
            <person name="Yang Y."/>
            <person name="Xiong H."/>
            <person name="Wang M."/>
            <person name="Zhang Z."/>
            <person name="Wang Z."/>
            <person name="Wu H."/>
            <person name="Ma T."/>
            <person name="Liu J."/>
            <person name="Xi Z."/>
        </authorList>
    </citation>
    <scope>NUCLEOTIDE SEQUENCE [LARGE SCALE GENOMIC DNA]</scope>
    <source>
        <strain evidence="4">J267</strain>
        <tissue evidence="4">Leaf</tissue>
    </source>
</reference>
<dbReference type="InterPro" id="IPR001245">
    <property type="entry name" value="Ser-Thr/Tyr_kinase_cat_dom"/>
</dbReference>
<dbReference type="SMART" id="SM00220">
    <property type="entry name" value="S_TKc"/>
    <property type="match status" value="1"/>
</dbReference>
<evidence type="ECO:0000313" key="4">
    <source>
        <dbReference type="EMBL" id="KAA8536747.1"/>
    </source>
</evidence>
<dbReference type="InterPro" id="IPR000719">
    <property type="entry name" value="Prot_kinase_dom"/>
</dbReference>
<evidence type="ECO:0000256" key="1">
    <source>
        <dbReference type="ARBA" id="ARBA00004167"/>
    </source>
</evidence>
<evidence type="ECO:0000313" key="5">
    <source>
        <dbReference type="Proteomes" id="UP000325577"/>
    </source>
</evidence>
<dbReference type="PROSITE" id="PS00108">
    <property type="entry name" value="PROTEIN_KINASE_ST"/>
    <property type="match status" value="1"/>
</dbReference>
<dbReference type="GO" id="GO:0004672">
    <property type="term" value="F:protein kinase activity"/>
    <property type="evidence" value="ECO:0007669"/>
    <property type="project" value="InterPro"/>
</dbReference>
<dbReference type="Proteomes" id="UP000325577">
    <property type="component" value="Linkage Group LG16"/>
</dbReference>
<protein>
    <recommendedName>
        <fullName evidence="3">Protein kinase domain-containing protein</fullName>
    </recommendedName>
</protein>
<dbReference type="PANTHER" id="PTHR45631">
    <property type="entry name" value="OS07G0107800 PROTEIN-RELATED"/>
    <property type="match status" value="1"/>
</dbReference>
<dbReference type="PROSITE" id="PS50011">
    <property type="entry name" value="PROTEIN_KINASE_DOM"/>
    <property type="match status" value="1"/>
</dbReference>
<gene>
    <name evidence="4" type="ORF">F0562_029225</name>
</gene>
<evidence type="ECO:0000256" key="2">
    <source>
        <dbReference type="SAM" id="SignalP"/>
    </source>
</evidence>
<proteinExistence type="predicted"/>
<accession>A0A5J5B4J7</accession>
<feature type="chain" id="PRO_5023808516" description="Protein kinase domain-containing protein" evidence="2">
    <location>
        <begin position="31"/>
        <end position="593"/>
    </location>
</feature>
<dbReference type="PANTHER" id="PTHR45631:SF202">
    <property type="entry name" value="SENESCENCE-INDUCED RECEPTOR-LIKE SERINE_THREONINE-PROTEIN KINASE"/>
    <property type="match status" value="1"/>
</dbReference>
<dbReference type="GO" id="GO:0016020">
    <property type="term" value="C:membrane"/>
    <property type="evidence" value="ECO:0007669"/>
    <property type="project" value="UniProtKB-SubCell"/>
</dbReference>
<dbReference type="InterPro" id="IPR011009">
    <property type="entry name" value="Kinase-like_dom_sf"/>
</dbReference>
<keyword evidence="5" id="KW-1185">Reference proteome</keyword>
<feature type="domain" description="Protein kinase" evidence="3">
    <location>
        <begin position="289"/>
        <end position="561"/>
    </location>
</feature>
<dbReference type="AlphaFoldDB" id="A0A5J5B4J7"/>
<sequence length="593" mass="66673">MNLNSIMTGLSRLFLFAFLGGFALTMVVHALQDKPADAGFIDSGVSKTISPTFMSVALAQQFFNVRSFPEGNRNCYTLRPAKVTGNTYLIRAWFMNENYDAKNQLPQFQMHIGVDFWATVTLGDSSSYEIREIIHVPPKDYINVYLVNIGYGTPFTTALELRPLNKSMYETQYGSLNVVGRYDMGLTSRQFVRYKDDIYDRIWSYSNLDGTTKISGSSTFPAEYIDSFTHPPHIVMSANTPTASDSLYFSWVPDNPTDQFHIYLHFTEVQVLKANESRAFLIYLNGELWSSEPVIPSNLTTTIYGSKSAPKFELSIYKTSNSTLPPIINAIELYNVRQLNSPTDEKDGQTSYNRLPYKNLTSLIGYCNEGSNIGIIYEFMANGDLRSHLSDRNPKVLMWEDRLRIAVDAAQGLDYLHHGCKPPIIHRDVKCANILLKEKFQAKLADFGLSRVFPAEGDTHVSTKVVGTPGYLDPDFGIVLLEIITNCPVISKGPNKTRISQWVRSKIENGDIENIVDPRLRGDFDVNSVWKAVELAMACVSHTSTKRPTMNCVVNELQECLATKITCHEMELKDPIGVISMNVESEVLVPLAR</sequence>
<dbReference type="SUPFAM" id="SSF56112">
    <property type="entry name" value="Protein kinase-like (PK-like)"/>
    <property type="match status" value="1"/>
</dbReference>
<comment type="subcellular location">
    <subcellularLocation>
        <location evidence="1">Membrane</location>
        <topology evidence="1">Single-pass membrane protein</topology>
    </subcellularLocation>
</comment>
<dbReference type="InterPro" id="IPR024788">
    <property type="entry name" value="Malectin-like_Carb-bd_dom"/>
</dbReference>
<name>A0A5J5B4J7_9ASTE</name>
<feature type="signal peptide" evidence="2">
    <location>
        <begin position="1"/>
        <end position="30"/>
    </location>
</feature>
<dbReference type="GO" id="GO:0005524">
    <property type="term" value="F:ATP binding"/>
    <property type="evidence" value="ECO:0007669"/>
    <property type="project" value="InterPro"/>
</dbReference>
<dbReference type="InterPro" id="IPR008271">
    <property type="entry name" value="Ser/Thr_kinase_AS"/>
</dbReference>
<dbReference type="Gene3D" id="1.10.510.10">
    <property type="entry name" value="Transferase(Phosphotransferase) domain 1"/>
    <property type="match status" value="1"/>
</dbReference>
<organism evidence="4 5">
    <name type="scientific">Nyssa sinensis</name>
    <dbReference type="NCBI Taxonomy" id="561372"/>
    <lineage>
        <taxon>Eukaryota</taxon>
        <taxon>Viridiplantae</taxon>
        <taxon>Streptophyta</taxon>
        <taxon>Embryophyta</taxon>
        <taxon>Tracheophyta</taxon>
        <taxon>Spermatophyta</taxon>
        <taxon>Magnoliopsida</taxon>
        <taxon>eudicotyledons</taxon>
        <taxon>Gunneridae</taxon>
        <taxon>Pentapetalae</taxon>
        <taxon>asterids</taxon>
        <taxon>Cornales</taxon>
        <taxon>Nyssaceae</taxon>
        <taxon>Nyssa</taxon>
    </lineage>
</organism>
<dbReference type="Pfam" id="PF07714">
    <property type="entry name" value="PK_Tyr_Ser-Thr"/>
    <property type="match status" value="1"/>
</dbReference>
<dbReference type="OrthoDB" id="1909384at2759"/>
<evidence type="ECO:0000259" key="3">
    <source>
        <dbReference type="PROSITE" id="PS50011"/>
    </source>
</evidence>
<dbReference type="Pfam" id="PF12819">
    <property type="entry name" value="Malectin_like"/>
    <property type="match status" value="1"/>
</dbReference>
<keyword evidence="2" id="KW-0732">Signal</keyword>
<dbReference type="EMBL" id="CM018039">
    <property type="protein sequence ID" value="KAA8536747.1"/>
    <property type="molecule type" value="Genomic_DNA"/>
</dbReference>